<name>A0A2L2T557_9HYPO</name>
<feature type="region of interest" description="Disordered" evidence="1">
    <location>
        <begin position="1"/>
        <end position="53"/>
    </location>
</feature>
<accession>A0A2L2T557</accession>
<dbReference type="KEGG" id="fvn:FVRRES_02446"/>
<dbReference type="OrthoDB" id="5100126at2759"/>
<dbReference type="EMBL" id="LN649229">
    <property type="protein sequence ID" value="CEI65934.1"/>
    <property type="molecule type" value="Genomic_DNA"/>
</dbReference>
<proteinExistence type="predicted"/>
<organism evidence="2 3">
    <name type="scientific">Fusarium venenatum</name>
    <dbReference type="NCBI Taxonomy" id="56646"/>
    <lineage>
        <taxon>Eukaryota</taxon>
        <taxon>Fungi</taxon>
        <taxon>Dikarya</taxon>
        <taxon>Ascomycota</taxon>
        <taxon>Pezizomycotina</taxon>
        <taxon>Sordariomycetes</taxon>
        <taxon>Hypocreomycetidae</taxon>
        <taxon>Hypocreales</taxon>
        <taxon>Nectriaceae</taxon>
        <taxon>Fusarium</taxon>
    </lineage>
</organism>
<protein>
    <submittedName>
        <fullName evidence="2">Uncharacterized protein</fullName>
    </submittedName>
</protein>
<dbReference type="RefSeq" id="XP_025589652.1">
    <property type="nucleotide sequence ID" value="XM_025730537.2"/>
</dbReference>
<evidence type="ECO:0000313" key="3">
    <source>
        <dbReference type="Proteomes" id="UP000245910"/>
    </source>
</evidence>
<sequence length="166" mass="18042">METVTPVLLMRQASQAPPSPNRPSNPAIASQFTGSVQQTTSSSSPYPSSGRQGAWMGSVGFTTRFTRDTMGYGRVTQTPAIVYEPEPLQPLFGGIVPLSSLPEPTSESMKMPPSGHRIGGDMAWLFGRPQSGYVERPKITTCNGEQRLVAQRMYISRGFRDAGMSR</sequence>
<evidence type="ECO:0000313" key="2">
    <source>
        <dbReference type="EMBL" id="CEI65934.1"/>
    </source>
</evidence>
<dbReference type="Proteomes" id="UP000245910">
    <property type="component" value="Chromosome I"/>
</dbReference>
<dbReference type="GeneID" id="37254088"/>
<keyword evidence="3" id="KW-1185">Reference proteome</keyword>
<evidence type="ECO:0000256" key="1">
    <source>
        <dbReference type="SAM" id="MobiDB-lite"/>
    </source>
</evidence>
<feature type="compositionally biased region" description="Low complexity" evidence="1">
    <location>
        <begin position="24"/>
        <end position="53"/>
    </location>
</feature>
<reference evidence="3" key="1">
    <citation type="submission" date="2014-10" db="EMBL/GenBank/DDBJ databases">
        <authorList>
            <person name="King R."/>
        </authorList>
    </citation>
    <scope>NUCLEOTIDE SEQUENCE [LARGE SCALE GENOMIC DNA]</scope>
    <source>
        <strain evidence="3">A3/5</strain>
    </source>
</reference>
<dbReference type="AlphaFoldDB" id="A0A2L2T557"/>